<dbReference type="AlphaFoldDB" id="A0A8J5K0Z2"/>
<feature type="compositionally biased region" description="Basic and acidic residues" evidence="1">
    <location>
        <begin position="930"/>
        <end position="948"/>
    </location>
</feature>
<name>A0A8J5K0Z2_HOMAM</name>
<feature type="compositionally biased region" description="Basic and acidic residues" evidence="1">
    <location>
        <begin position="184"/>
        <end position="210"/>
    </location>
</feature>
<evidence type="ECO:0000313" key="2">
    <source>
        <dbReference type="EMBL" id="KAG7168167.1"/>
    </source>
</evidence>
<dbReference type="Proteomes" id="UP000747542">
    <property type="component" value="Unassembled WGS sequence"/>
</dbReference>
<proteinExistence type="predicted"/>
<keyword evidence="3" id="KW-1185">Reference proteome</keyword>
<feature type="region of interest" description="Disordered" evidence="1">
    <location>
        <begin position="184"/>
        <end position="212"/>
    </location>
</feature>
<reference evidence="2" key="1">
    <citation type="journal article" date="2021" name="Sci. Adv.">
        <title>The American lobster genome reveals insights on longevity, neural, and immune adaptations.</title>
        <authorList>
            <person name="Polinski J.M."/>
            <person name="Zimin A.V."/>
            <person name="Clark K.F."/>
            <person name="Kohn A.B."/>
            <person name="Sadowski N."/>
            <person name="Timp W."/>
            <person name="Ptitsyn A."/>
            <person name="Khanna P."/>
            <person name="Romanova D.Y."/>
            <person name="Williams P."/>
            <person name="Greenwood S.J."/>
            <person name="Moroz L.L."/>
            <person name="Walt D.R."/>
            <person name="Bodnar A.G."/>
        </authorList>
    </citation>
    <scope>NUCLEOTIDE SEQUENCE</scope>
    <source>
        <strain evidence="2">GMGI-L3</strain>
    </source>
</reference>
<protein>
    <submittedName>
        <fullName evidence="2">Uncharacterized protein</fullName>
    </submittedName>
</protein>
<sequence>MRKTVMLTPVKHPPEPSCVSGLSSLSQVILETLTTSSRCPRHERRQQTIPQRKTVADPSGYYKEVYYRQFQAEPEAQPGCTQLMYSQLMSDKATQVKRNTIQAPASTKAAERTEPGRVQWPVCGGGAQEAESEQITPCADDSAAVEGWPSHLDNVSDFVIQQQDIRYLGDENLEDYNWRNFHGKESSSSKKYFSNKDDVEVDHTDERQETSVRSPVRILDQEAHNETQSKFSFKKIATRIIHTIPHIGEKNSNVHDLEATPQDDLMLAPQWPQKCHDPCDEVSNDMNMHNRNLNETAFGVLLFDLSLSPILGLSPIHKTSILSHLQPESHVNTNMTLDVVTTEDTLGDGIGGFINDIGLNSDVTIVHDNGAIELAPVAQKSVFLCRTPPRAEITDDTQEETNCTKDLQNNTIEKSNLNSEVVLDIGCDVSHSTNELQPKELISDVSEKCSIPSVLASAGNRNTAVTGFEVDLVKDPDTSGTNKNARPQPKFASNTNSTNWQVKERETHEELFVVKLGATKVSELETSTSKPSLFVKDNSKHKQENIFPLQSRKSTFKVPFKRVSESPIVGYPVNKKHITSTPKDMYQSKLKGFGKSGERHSSSSSAGAFNIKGKEKGLHTHHQPCAGQETQPLSKLQHPWTEARDAGFDEASVSKKQFALKSKFLKKLKDFKIPTRNPQFSQSVNSHCLHNNNNNEKIPNENREQTPVKFDPIVKTSQFPSRASKINFLRENPVERANNSFEAKTSIDNVLGNRTTNKDNISNVGKSFKEKLSKFEHSPEMTNMDAEAIVKRKAMYDNCVSEEVAENEGNLISSPGKDNLEGLKVPQENSDHNVDMVVDEIHKGLKKKANVRVSSNKCWEKKASKRKKAVEDKDKKVTKKMRKDNGEKLLSRENEDKTKQVNTMIKFNLKEKKIKQPKKDKMTSKATSKPTEKFQNKNKIGNKEEKATKSIEKTKIAVSADKVPVSLPLSQRLFFSTERESGGQWETSRKWPSQWVCSQSCLDEGGSTTGPPPPTEEP</sequence>
<gene>
    <name evidence="2" type="ORF">Hamer_G016800</name>
</gene>
<feature type="region of interest" description="Disordered" evidence="1">
    <location>
        <begin position="999"/>
        <end position="1018"/>
    </location>
</feature>
<evidence type="ECO:0000256" key="1">
    <source>
        <dbReference type="SAM" id="MobiDB-lite"/>
    </source>
</evidence>
<feature type="region of interest" description="Disordered" evidence="1">
    <location>
        <begin position="914"/>
        <end position="948"/>
    </location>
</feature>
<feature type="region of interest" description="Disordered" evidence="1">
    <location>
        <begin position="476"/>
        <end position="497"/>
    </location>
</feature>
<accession>A0A8J5K0Z2</accession>
<dbReference type="EMBL" id="JAHLQT010020459">
    <property type="protein sequence ID" value="KAG7168167.1"/>
    <property type="molecule type" value="Genomic_DNA"/>
</dbReference>
<feature type="compositionally biased region" description="Polar residues" evidence="1">
    <location>
        <begin position="478"/>
        <end position="497"/>
    </location>
</feature>
<feature type="region of interest" description="Disordered" evidence="1">
    <location>
        <begin position="857"/>
        <end position="880"/>
    </location>
</feature>
<comment type="caution">
    <text evidence="2">The sequence shown here is derived from an EMBL/GenBank/DDBJ whole genome shotgun (WGS) entry which is preliminary data.</text>
</comment>
<evidence type="ECO:0000313" key="3">
    <source>
        <dbReference type="Proteomes" id="UP000747542"/>
    </source>
</evidence>
<organism evidence="2 3">
    <name type="scientific">Homarus americanus</name>
    <name type="common">American lobster</name>
    <dbReference type="NCBI Taxonomy" id="6706"/>
    <lineage>
        <taxon>Eukaryota</taxon>
        <taxon>Metazoa</taxon>
        <taxon>Ecdysozoa</taxon>
        <taxon>Arthropoda</taxon>
        <taxon>Crustacea</taxon>
        <taxon>Multicrustacea</taxon>
        <taxon>Malacostraca</taxon>
        <taxon>Eumalacostraca</taxon>
        <taxon>Eucarida</taxon>
        <taxon>Decapoda</taxon>
        <taxon>Pleocyemata</taxon>
        <taxon>Astacidea</taxon>
        <taxon>Nephropoidea</taxon>
        <taxon>Nephropidae</taxon>
        <taxon>Homarus</taxon>
    </lineage>
</organism>